<comment type="similarity">
    <text evidence="1">Belongs to the ATP-dependent DNA ligase family.</text>
</comment>
<dbReference type="GO" id="GO:0016874">
    <property type="term" value="F:ligase activity"/>
    <property type="evidence" value="ECO:0007669"/>
    <property type="project" value="UniProtKB-KW"/>
</dbReference>
<keyword evidence="2 4" id="KW-0436">Ligase</keyword>
<evidence type="ECO:0000256" key="1">
    <source>
        <dbReference type="ARBA" id="ARBA00007572"/>
    </source>
</evidence>
<dbReference type="EMBL" id="JANQBD010000015">
    <property type="protein sequence ID" value="MCR8633655.1"/>
    <property type="molecule type" value="Genomic_DNA"/>
</dbReference>
<evidence type="ECO:0000313" key="5">
    <source>
        <dbReference type="Proteomes" id="UP001300012"/>
    </source>
</evidence>
<dbReference type="RefSeq" id="WP_258215220.1">
    <property type="nucleotide sequence ID" value="NZ_JANQBD010000015.1"/>
</dbReference>
<dbReference type="CDD" id="cd07906">
    <property type="entry name" value="Adenylation_DNA_ligase_LigD_LigC"/>
    <property type="match status" value="1"/>
</dbReference>
<dbReference type="InterPro" id="IPR012310">
    <property type="entry name" value="DNA_ligase_ATP-dep_cent"/>
</dbReference>
<dbReference type="PANTHER" id="PTHR45674">
    <property type="entry name" value="DNA LIGASE 1/3 FAMILY MEMBER"/>
    <property type="match status" value="1"/>
</dbReference>
<reference evidence="4 5" key="1">
    <citation type="submission" date="2022-08" db="EMBL/GenBank/DDBJ databases">
        <title>Paenibacillus endoradicis sp. nov., Paenibacillus radicibacter sp. nov and Paenibacillus pararadicis sp. nov., three cold-adapted plant growth-promoting bacteria isolated from root of Larix gmelinii in Great Khingan.</title>
        <authorList>
            <person name="Xue H."/>
        </authorList>
    </citation>
    <scope>NUCLEOTIDE SEQUENCE [LARGE SCALE GENOMIC DNA]</scope>
    <source>
        <strain evidence="4 5">N5-1-1-5</strain>
    </source>
</reference>
<dbReference type="PANTHER" id="PTHR45674:SF4">
    <property type="entry name" value="DNA LIGASE 1"/>
    <property type="match status" value="1"/>
</dbReference>
<dbReference type="Proteomes" id="UP001300012">
    <property type="component" value="Unassembled WGS sequence"/>
</dbReference>
<dbReference type="Pfam" id="PF01068">
    <property type="entry name" value="DNA_ligase_A_M"/>
    <property type="match status" value="1"/>
</dbReference>
<name>A0ABT1YKE2_9BACL</name>
<proteinExistence type="inferred from homology"/>
<gene>
    <name evidence="4" type="ORF">NV381_20940</name>
</gene>
<dbReference type="PROSITE" id="PS50160">
    <property type="entry name" value="DNA_LIGASE_A3"/>
    <property type="match status" value="1"/>
</dbReference>
<dbReference type="Gene3D" id="3.30.470.30">
    <property type="entry name" value="DNA ligase/mRNA capping enzyme"/>
    <property type="match status" value="1"/>
</dbReference>
<evidence type="ECO:0000256" key="2">
    <source>
        <dbReference type="ARBA" id="ARBA00022598"/>
    </source>
</evidence>
<accession>A0ABT1YKE2</accession>
<dbReference type="Gene3D" id="3.30.1490.70">
    <property type="match status" value="1"/>
</dbReference>
<organism evidence="4 5">
    <name type="scientific">Paenibacillus radicis</name>
    <name type="common">ex Xue et al. 2023</name>
    <dbReference type="NCBI Taxonomy" id="2972489"/>
    <lineage>
        <taxon>Bacteria</taxon>
        <taxon>Bacillati</taxon>
        <taxon>Bacillota</taxon>
        <taxon>Bacilli</taxon>
        <taxon>Bacillales</taxon>
        <taxon>Paenibacillaceae</taxon>
        <taxon>Paenibacillus</taxon>
    </lineage>
</organism>
<protein>
    <submittedName>
        <fullName evidence="4">ATP-dependent DNA ligase</fullName>
    </submittedName>
</protein>
<sequence length="284" mass="32890">MFIAPMLLESIDEPFSDSAFVYEPKLDGHRVILSANAHETRLFTRGQKECTRQYPELLNVPADGDIVLDGEVCCIDPDTGESDYELVMERLQLKSKHRIQSYASQRPVHFVVWDVLFYRGRDLRTLPLMKRRSILESKLIPNEYFHLVPQTEDKGNDLFHTVVEKSMEGIVAKRKDSLYVSRSSHDWLKIINTRYAEVDIIGYCKDELGWLIQTEENGNKRPAGIIKQGVNPMQEIAFYAISKKWVTSENDRFVYLQPGIKGRVMYRGLTRHGMLRAPVFMNFV</sequence>
<dbReference type="SUPFAM" id="SSF56091">
    <property type="entry name" value="DNA ligase/mRNA capping enzyme, catalytic domain"/>
    <property type="match status" value="1"/>
</dbReference>
<dbReference type="InterPro" id="IPR050191">
    <property type="entry name" value="ATP-dep_DNA_ligase"/>
</dbReference>
<keyword evidence="5" id="KW-1185">Reference proteome</keyword>
<evidence type="ECO:0000313" key="4">
    <source>
        <dbReference type="EMBL" id="MCR8633655.1"/>
    </source>
</evidence>
<evidence type="ECO:0000259" key="3">
    <source>
        <dbReference type="PROSITE" id="PS50160"/>
    </source>
</evidence>
<feature type="domain" description="ATP-dependent DNA ligase family profile" evidence="3">
    <location>
        <begin position="101"/>
        <end position="190"/>
    </location>
</feature>
<comment type="caution">
    <text evidence="4">The sequence shown here is derived from an EMBL/GenBank/DDBJ whole genome shotgun (WGS) entry which is preliminary data.</text>
</comment>